<evidence type="ECO:0000256" key="2">
    <source>
        <dbReference type="ARBA" id="ARBA00022448"/>
    </source>
</evidence>
<dbReference type="GO" id="GO:0015807">
    <property type="term" value="P:L-amino acid transport"/>
    <property type="evidence" value="ECO:0007669"/>
    <property type="project" value="TreeGrafter"/>
</dbReference>
<evidence type="ECO:0000256" key="1">
    <source>
        <dbReference type="ARBA" id="ARBA00005417"/>
    </source>
</evidence>
<dbReference type="InterPro" id="IPR003439">
    <property type="entry name" value="ABC_transporter-like_ATP-bd"/>
</dbReference>
<accession>A0A833EAP9</accession>
<dbReference type="PROSITE" id="PS00211">
    <property type="entry name" value="ABC_TRANSPORTER_1"/>
    <property type="match status" value="1"/>
</dbReference>
<evidence type="ECO:0000256" key="5">
    <source>
        <dbReference type="ARBA" id="ARBA00022970"/>
    </source>
</evidence>
<organism evidence="7 8">
    <name type="scientific">Caldiarchaeum subterraneum</name>
    <dbReference type="NCBI Taxonomy" id="311458"/>
    <lineage>
        <taxon>Archaea</taxon>
        <taxon>Nitrososphaerota</taxon>
        <taxon>Candidatus Caldarchaeales</taxon>
        <taxon>Candidatus Caldarchaeaceae</taxon>
        <taxon>Candidatus Caldarchaeum</taxon>
    </lineage>
</organism>
<dbReference type="Proteomes" id="UP000608579">
    <property type="component" value="Unassembled WGS sequence"/>
</dbReference>
<dbReference type="PROSITE" id="PS50893">
    <property type="entry name" value="ABC_TRANSPORTER_2"/>
    <property type="match status" value="1"/>
</dbReference>
<reference evidence="7" key="1">
    <citation type="journal article" date="2020" name="ISME J.">
        <title>Gammaproteobacteria mediating utilization of methyl-, sulfur- and petroleum organic compounds in deep ocean hydrothermal plumes.</title>
        <authorList>
            <person name="Zhou Z."/>
            <person name="Liu Y."/>
            <person name="Pan J."/>
            <person name="Cron B.R."/>
            <person name="Toner B.M."/>
            <person name="Anantharaman K."/>
            <person name="Breier J.A."/>
            <person name="Dick G.J."/>
            <person name="Li M."/>
        </authorList>
    </citation>
    <scope>NUCLEOTIDE SEQUENCE</scope>
    <source>
        <strain evidence="7">SZUA-1515</strain>
    </source>
</reference>
<dbReference type="GO" id="GO:0005524">
    <property type="term" value="F:ATP binding"/>
    <property type="evidence" value="ECO:0007669"/>
    <property type="project" value="UniProtKB-KW"/>
</dbReference>
<keyword evidence="2" id="KW-0813">Transport</keyword>
<evidence type="ECO:0000259" key="6">
    <source>
        <dbReference type="PROSITE" id="PS50893"/>
    </source>
</evidence>
<dbReference type="AlphaFoldDB" id="A0A833EAP9"/>
<dbReference type="EMBL" id="DQVM01000095">
    <property type="protein sequence ID" value="HIQ29880.1"/>
    <property type="molecule type" value="Genomic_DNA"/>
</dbReference>
<dbReference type="PANTHER" id="PTHR43820">
    <property type="entry name" value="HIGH-AFFINITY BRANCHED-CHAIN AMINO ACID TRANSPORT ATP-BINDING PROTEIN LIVF"/>
    <property type="match status" value="1"/>
</dbReference>
<proteinExistence type="inferred from homology"/>
<dbReference type="GO" id="GO:0015658">
    <property type="term" value="F:branched-chain amino acid transmembrane transporter activity"/>
    <property type="evidence" value="ECO:0007669"/>
    <property type="project" value="TreeGrafter"/>
</dbReference>
<protein>
    <submittedName>
        <fullName evidence="7">ABC transporter ATP-binding protein</fullName>
    </submittedName>
</protein>
<dbReference type="SUPFAM" id="SSF52540">
    <property type="entry name" value="P-loop containing nucleoside triphosphate hydrolases"/>
    <property type="match status" value="1"/>
</dbReference>
<evidence type="ECO:0000313" key="7">
    <source>
        <dbReference type="EMBL" id="HIQ29880.1"/>
    </source>
</evidence>
<keyword evidence="3" id="KW-0547">Nucleotide-binding</keyword>
<dbReference type="Gene3D" id="3.40.50.300">
    <property type="entry name" value="P-loop containing nucleotide triphosphate hydrolases"/>
    <property type="match status" value="1"/>
</dbReference>
<comment type="caution">
    <text evidence="7">The sequence shown here is derived from an EMBL/GenBank/DDBJ whole genome shotgun (WGS) entry which is preliminary data.</text>
</comment>
<dbReference type="InterPro" id="IPR017871">
    <property type="entry name" value="ABC_transporter-like_CS"/>
</dbReference>
<evidence type="ECO:0000256" key="4">
    <source>
        <dbReference type="ARBA" id="ARBA00022840"/>
    </source>
</evidence>
<dbReference type="Pfam" id="PF00005">
    <property type="entry name" value="ABC_tran"/>
    <property type="match status" value="1"/>
</dbReference>
<dbReference type="SMART" id="SM00382">
    <property type="entry name" value="AAA"/>
    <property type="match status" value="1"/>
</dbReference>
<evidence type="ECO:0000313" key="8">
    <source>
        <dbReference type="Proteomes" id="UP000608579"/>
    </source>
</evidence>
<sequence length="239" mass="27140">MPLIVDNIQSGYTSDINVLRGVSLKVEDGEVTVVLGPNGSGKSTLLKTIYGYLKPTRGRIMLDDTDITGRKPYEMLKLGIAYVSQEKGIFSKLTVEENLKTGLWIYRRDKNMIHEKLNEIYERFPLLESRRREKATFLSGGQQRMLQIAKALLANPRYILMDEPSTGLSPVAVEEVFKIIKTLKQEGRSILLVEQNVRKAITVADYVYIIELGQNKVSGSREEMEDKLAEILGIWGFRR</sequence>
<keyword evidence="4 7" id="KW-0067">ATP-binding</keyword>
<dbReference type="PANTHER" id="PTHR43820:SF4">
    <property type="entry name" value="HIGH-AFFINITY BRANCHED-CHAIN AMINO ACID TRANSPORT ATP-BINDING PROTEIN LIVF"/>
    <property type="match status" value="1"/>
</dbReference>
<dbReference type="InterPro" id="IPR003593">
    <property type="entry name" value="AAA+_ATPase"/>
</dbReference>
<gene>
    <name evidence="7" type="ORF">EYH45_04880</name>
</gene>
<dbReference type="InterPro" id="IPR052156">
    <property type="entry name" value="BCAA_Transport_ATP-bd_LivF"/>
</dbReference>
<dbReference type="InterPro" id="IPR027417">
    <property type="entry name" value="P-loop_NTPase"/>
</dbReference>
<name>A0A833EAP9_CALS0</name>
<dbReference type="GO" id="GO:0016887">
    <property type="term" value="F:ATP hydrolysis activity"/>
    <property type="evidence" value="ECO:0007669"/>
    <property type="project" value="InterPro"/>
</dbReference>
<comment type="similarity">
    <text evidence="1">Belongs to the ABC transporter superfamily.</text>
</comment>
<keyword evidence="5" id="KW-0029">Amino-acid transport</keyword>
<evidence type="ECO:0000256" key="3">
    <source>
        <dbReference type="ARBA" id="ARBA00022741"/>
    </source>
</evidence>
<dbReference type="CDD" id="cd03224">
    <property type="entry name" value="ABC_TM1139_LivF_branched"/>
    <property type="match status" value="1"/>
</dbReference>
<feature type="domain" description="ABC transporter" evidence="6">
    <location>
        <begin position="3"/>
        <end position="237"/>
    </location>
</feature>